<accession>A0ABQ9YKW5</accession>
<organism evidence="5 6">
    <name type="scientific">Blattamonas nauphoetae</name>
    <dbReference type="NCBI Taxonomy" id="2049346"/>
    <lineage>
        <taxon>Eukaryota</taxon>
        <taxon>Metamonada</taxon>
        <taxon>Preaxostyla</taxon>
        <taxon>Oxymonadida</taxon>
        <taxon>Blattamonas</taxon>
    </lineage>
</organism>
<dbReference type="PROSITE" id="PS50005">
    <property type="entry name" value="TPR"/>
    <property type="match status" value="1"/>
</dbReference>
<evidence type="ECO:0000313" key="6">
    <source>
        <dbReference type="Proteomes" id="UP001281761"/>
    </source>
</evidence>
<dbReference type="InterPro" id="IPR011990">
    <property type="entry name" value="TPR-like_helical_dom_sf"/>
</dbReference>
<dbReference type="PANTHER" id="PTHR45641">
    <property type="entry name" value="TETRATRICOPEPTIDE REPEAT PROTEIN (AFU_ORTHOLOGUE AFUA_6G03870)"/>
    <property type="match status" value="1"/>
</dbReference>
<keyword evidence="6" id="KW-1185">Reference proteome</keyword>
<dbReference type="SUPFAM" id="SSF48452">
    <property type="entry name" value="TPR-like"/>
    <property type="match status" value="1"/>
</dbReference>
<name>A0ABQ9YKW5_9EUKA</name>
<evidence type="ECO:0000256" key="1">
    <source>
        <dbReference type="ARBA" id="ARBA00022737"/>
    </source>
</evidence>
<evidence type="ECO:0008006" key="7">
    <source>
        <dbReference type="Google" id="ProtNLM"/>
    </source>
</evidence>
<reference evidence="5 6" key="1">
    <citation type="journal article" date="2022" name="bioRxiv">
        <title>Genomics of Preaxostyla Flagellates Illuminates Evolutionary Transitions and the Path Towards Mitochondrial Loss.</title>
        <authorList>
            <person name="Novak L.V.F."/>
            <person name="Treitli S.C."/>
            <person name="Pyrih J."/>
            <person name="Halakuc P."/>
            <person name="Pipaliya S.V."/>
            <person name="Vacek V."/>
            <person name="Brzon O."/>
            <person name="Soukal P."/>
            <person name="Eme L."/>
            <person name="Dacks J.B."/>
            <person name="Karnkowska A."/>
            <person name="Elias M."/>
            <person name="Hampl V."/>
        </authorList>
    </citation>
    <scope>NUCLEOTIDE SEQUENCE [LARGE SCALE GENOMIC DNA]</scope>
    <source>
        <strain evidence="5">NAU3</strain>
        <tissue evidence="5">Gut</tissue>
    </source>
</reference>
<keyword evidence="2 3" id="KW-0802">TPR repeat</keyword>
<feature type="region of interest" description="Disordered" evidence="4">
    <location>
        <begin position="214"/>
        <end position="247"/>
    </location>
</feature>
<evidence type="ECO:0000256" key="2">
    <source>
        <dbReference type="ARBA" id="ARBA00022803"/>
    </source>
</evidence>
<evidence type="ECO:0000313" key="5">
    <source>
        <dbReference type="EMBL" id="KAK2964387.1"/>
    </source>
</evidence>
<dbReference type="Proteomes" id="UP001281761">
    <property type="component" value="Unassembled WGS sequence"/>
</dbReference>
<protein>
    <recommendedName>
        <fullName evidence="7">Tetratricopeptide repeat protein</fullName>
    </recommendedName>
</protein>
<comment type="caution">
    <text evidence="5">The sequence shown here is derived from an EMBL/GenBank/DDBJ whole genome shotgun (WGS) entry which is preliminary data.</text>
</comment>
<sequence>MSEPSGYTSLPLLIHEVLATPQAPNDEISRLLVAAQTFHHDNAYDHAFVCLEDAIDKWASLCKNRKPPLEVCLYFHCAIAEIHESIGRDDEAKATYEAAVVIGQTLPESHIDVTIPLVNIGRILYHAQQYHSAIEYFQKAKTLREEVLGDEHVDTCSAYNNLGAVLLIQGEPRPCLDLFTKCLQVFQRELGMEHPRTIAARQNMDLTKSRLASVPRKIPALPPCPPKPEWVDPKKKKKKKGGKKKKK</sequence>
<dbReference type="Pfam" id="PF13181">
    <property type="entry name" value="TPR_8"/>
    <property type="match status" value="1"/>
</dbReference>
<dbReference type="SMART" id="SM00028">
    <property type="entry name" value="TPR"/>
    <property type="match status" value="3"/>
</dbReference>
<evidence type="ECO:0000256" key="4">
    <source>
        <dbReference type="SAM" id="MobiDB-lite"/>
    </source>
</evidence>
<evidence type="ECO:0000256" key="3">
    <source>
        <dbReference type="PROSITE-ProRule" id="PRU00339"/>
    </source>
</evidence>
<dbReference type="Pfam" id="PF13424">
    <property type="entry name" value="TPR_12"/>
    <property type="match status" value="1"/>
</dbReference>
<feature type="repeat" description="TPR" evidence="3">
    <location>
        <begin position="114"/>
        <end position="147"/>
    </location>
</feature>
<dbReference type="EMBL" id="JARBJD010000003">
    <property type="protein sequence ID" value="KAK2964387.1"/>
    <property type="molecule type" value="Genomic_DNA"/>
</dbReference>
<dbReference type="InterPro" id="IPR019734">
    <property type="entry name" value="TPR_rpt"/>
</dbReference>
<dbReference type="PANTHER" id="PTHR45641:SF19">
    <property type="entry name" value="NEPHROCYSTIN-3"/>
    <property type="match status" value="1"/>
</dbReference>
<dbReference type="Gene3D" id="1.25.40.10">
    <property type="entry name" value="Tetratricopeptide repeat domain"/>
    <property type="match status" value="1"/>
</dbReference>
<keyword evidence="1" id="KW-0677">Repeat</keyword>
<proteinExistence type="predicted"/>
<feature type="compositionally biased region" description="Basic residues" evidence="4">
    <location>
        <begin position="234"/>
        <end position="247"/>
    </location>
</feature>
<gene>
    <name evidence="5" type="ORF">BLNAU_918</name>
</gene>